<organism evidence="2 3">
    <name type="scientific">Streptococcus rubneri</name>
    <dbReference type="NCBI Taxonomy" id="1234680"/>
    <lineage>
        <taxon>Bacteria</taxon>
        <taxon>Bacillati</taxon>
        <taxon>Bacillota</taxon>
        <taxon>Bacilli</taxon>
        <taxon>Lactobacillales</taxon>
        <taxon>Streptococcaceae</taxon>
        <taxon>Streptococcus</taxon>
    </lineage>
</organism>
<feature type="transmembrane region" description="Helical" evidence="1">
    <location>
        <begin position="259"/>
        <end position="281"/>
    </location>
</feature>
<keyword evidence="3" id="KW-1185">Reference proteome</keyword>
<evidence type="ECO:0000313" key="3">
    <source>
        <dbReference type="Proteomes" id="UP000297986"/>
    </source>
</evidence>
<dbReference type="Proteomes" id="UP000297986">
    <property type="component" value="Unassembled WGS sequence"/>
</dbReference>
<feature type="transmembrane region" description="Helical" evidence="1">
    <location>
        <begin position="146"/>
        <end position="165"/>
    </location>
</feature>
<dbReference type="EMBL" id="SRRP01000001">
    <property type="protein sequence ID" value="TGN92147.1"/>
    <property type="molecule type" value="Genomic_DNA"/>
</dbReference>
<feature type="transmembrane region" description="Helical" evidence="1">
    <location>
        <begin position="330"/>
        <end position="349"/>
    </location>
</feature>
<feature type="transmembrane region" description="Helical" evidence="1">
    <location>
        <begin position="185"/>
        <end position="208"/>
    </location>
</feature>
<evidence type="ECO:0000313" key="2">
    <source>
        <dbReference type="EMBL" id="TGN92147.1"/>
    </source>
</evidence>
<protein>
    <recommendedName>
        <fullName evidence="4">YfhO family protein</fullName>
    </recommendedName>
</protein>
<accession>A0A4Z1DVM6</accession>
<evidence type="ECO:0008006" key="4">
    <source>
        <dbReference type="Google" id="ProtNLM"/>
    </source>
</evidence>
<dbReference type="AlphaFoldDB" id="A0A4Z1DVM6"/>
<keyword evidence="1" id="KW-0812">Transmembrane</keyword>
<proteinExistence type="predicted"/>
<sequence>MKNYSRKQGTIKLKIHSLYDKVDTILDQLLQWNVTKRLNKVVDRGNIFFNGFRHSFFYLFLVLYSIFFTVVSQNVILFQSQSYDYAFHLSRIVGLAESISHWDLLPNLNFLFSYGTGYASPMFYGNWQFYPSAIVYVISQDANLSYLLFAFLIVVCTCLSSYIVIAKIMYNKLVALAVALTLPCYYTLFGFGMTMVLPLVPILFYAIYRVVFLNKKNPLYLGVVVALLVQTHILSTIILAIASFIFLLLNYKKITIEKLASFVFSIVFALFLSAGYIFQYLEQVSSQKFLFSWMGRSFPVNVKDTFSVPYPFQVDRSGFYKPFTPLEWPIHQMIRTGLIVFTFLVLIFYRRISKLSKSSFFVCWLLYFMATSLLPWRSLLKYSFMGSIQYSGRLLFFIPLFFIFFLAFVNKNGILSFILCCLSLSFFYNNLVPNYHTSSKYYKQMRVVNRKDNKLLKSTYKGKKSNFVNPVGDEYYNLEVDNQRVRDPHFSEFQLGKGLSVSNVNTQYNLLEFDVESDSSKGNTSMVVPLIWYKGYTVNYSEGASGTEASMAHRSYKQEELNKNQNLRKPKLADKILNDGKIYLKIKSSGHVAISYHKTFLQYLGYIIESLAWFVVAYIFKVVYEKKKNKSIKTS</sequence>
<feature type="transmembrane region" description="Helical" evidence="1">
    <location>
        <begin position="361"/>
        <end position="378"/>
    </location>
</feature>
<dbReference type="RefSeq" id="WP_135782472.1">
    <property type="nucleotide sequence ID" value="NZ_MRXY01000007.1"/>
</dbReference>
<feature type="transmembrane region" description="Helical" evidence="1">
    <location>
        <begin position="414"/>
        <end position="431"/>
    </location>
</feature>
<feature type="transmembrane region" description="Helical" evidence="1">
    <location>
        <begin position="390"/>
        <end position="409"/>
    </location>
</feature>
<feature type="transmembrane region" description="Helical" evidence="1">
    <location>
        <begin position="220"/>
        <end position="247"/>
    </location>
</feature>
<reference evidence="2 3" key="1">
    <citation type="submission" date="2019-04" db="EMBL/GenBank/DDBJ databases">
        <title>Genome sequencing of Streptococcus rubneri DSM 26920(T).</title>
        <authorList>
            <person name="Kook J.-K."/>
            <person name="Park S.-N."/>
            <person name="Lim Y.K."/>
        </authorList>
    </citation>
    <scope>NUCLEOTIDE SEQUENCE [LARGE SCALE GENOMIC DNA]</scope>
    <source>
        <strain evidence="2 3">DSM 26920</strain>
    </source>
</reference>
<comment type="caution">
    <text evidence="2">The sequence shown here is derived from an EMBL/GenBank/DDBJ whole genome shotgun (WGS) entry which is preliminary data.</text>
</comment>
<evidence type="ECO:0000256" key="1">
    <source>
        <dbReference type="SAM" id="Phobius"/>
    </source>
</evidence>
<keyword evidence="1" id="KW-1133">Transmembrane helix</keyword>
<keyword evidence="1" id="KW-0472">Membrane</keyword>
<feature type="transmembrane region" description="Helical" evidence="1">
    <location>
        <begin position="603"/>
        <end position="624"/>
    </location>
</feature>
<name>A0A4Z1DVM6_9STRE</name>
<feature type="transmembrane region" description="Helical" evidence="1">
    <location>
        <begin position="56"/>
        <end position="78"/>
    </location>
</feature>
<gene>
    <name evidence="2" type="ORF">E5S68_04190</name>
</gene>
<dbReference type="OrthoDB" id="9784157at2"/>